<dbReference type="SUPFAM" id="SSF47473">
    <property type="entry name" value="EF-hand"/>
    <property type="match status" value="1"/>
</dbReference>
<dbReference type="AlphaFoldDB" id="R0GP35"/>
<keyword evidence="1" id="KW-0813">Transport</keyword>
<protein>
    <recommendedName>
        <fullName evidence="6">EF-hand domain-containing protein</fullName>
    </recommendedName>
</protein>
<dbReference type="CDD" id="cd00051">
    <property type="entry name" value="EFh"/>
    <property type="match status" value="1"/>
</dbReference>
<evidence type="ECO:0000256" key="3">
    <source>
        <dbReference type="ARBA" id="ARBA00023065"/>
    </source>
</evidence>
<feature type="signal peptide" evidence="5">
    <location>
        <begin position="1"/>
        <end position="18"/>
    </location>
</feature>
<dbReference type="GO" id="GO:0005509">
    <property type="term" value="F:calcium ion binding"/>
    <property type="evidence" value="ECO:0007669"/>
    <property type="project" value="InterPro"/>
</dbReference>
<dbReference type="eggNOG" id="ENOG502QV8Y">
    <property type="taxonomic scope" value="Eukaryota"/>
</dbReference>
<dbReference type="InterPro" id="IPR011992">
    <property type="entry name" value="EF-hand-dom_pair"/>
</dbReference>
<evidence type="ECO:0000313" key="8">
    <source>
        <dbReference type="Proteomes" id="UP000029121"/>
    </source>
</evidence>
<keyword evidence="3" id="KW-0406">Ion transport</keyword>
<feature type="domain" description="EF-hand" evidence="6">
    <location>
        <begin position="347"/>
        <end position="382"/>
    </location>
</feature>
<sequence length="562" mass="62109">MAQLVLFLTSLFLASIIGLNCRVLVPAESEKNPILMVSYGFDNQQEIISLEPPKINESLTREACVHLYGFLPCAENVIGYAFQVFSFGSLLIVGDYFLSKGRAELLDIFEVGLYGGIIFPLLKIFPIIALTLVTGLSTSPEVAQSMIVDFVGATVGSSVFALTIQWGACIIFGTTGVLDTGGDQLVQKEKFLQIYDLLPIIFQSSESRVETDSRTKKGARIMLLTLIPFLIVQLSELFNSRSWRHNMVLMTLIVSSSATLLLLALLLLDTSGQKNSLDKARFELMSEVKKKLQRYSLKRILKDGKLTRESLKNLFDKFDKDNDGKMAISELNEFTLEFGKLGKLKCDMNALAKTVLKEFDKDDDGMVNEEEFAKGITKWLNERKTGLVPCAAAAVAPSLKVEEQKKSVGYTLIATVKVITGILIVVFLAKPFMMNISLLSASAGIPSFDVAFAVIPLSRNLKNALSLHFCVKKEKQEAASLTFSQIYRDVTLNNLMGMSIILAIVYAKGLTWNCSTEVLIVVFFGLIVGVPASITSTYPLWASFVAFGFYIIPFILIAHRYS</sequence>
<dbReference type="Proteomes" id="UP000029121">
    <property type="component" value="Unassembled WGS sequence"/>
</dbReference>
<reference evidence="8" key="1">
    <citation type="journal article" date="2013" name="Nat. Genet.">
        <title>The Capsella rubella genome and the genomic consequences of rapid mating system evolution.</title>
        <authorList>
            <person name="Slotte T."/>
            <person name="Hazzouri K.M."/>
            <person name="Agren J.A."/>
            <person name="Koenig D."/>
            <person name="Maumus F."/>
            <person name="Guo Y.L."/>
            <person name="Steige K."/>
            <person name="Platts A.E."/>
            <person name="Escobar J.S."/>
            <person name="Newman L.K."/>
            <person name="Wang W."/>
            <person name="Mandakova T."/>
            <person name="Vello E."/>
            <person name="Smith L.M."/>
            <person name="Henz S.R."/>
            <person name="Steffen J."/>
            <person name="Takuno S."/>
            <person name="Brandvain Y."/>
            <person name="Coop G."/>
            <person name="Andolfatto P."/>
            <person name="Hu T.T."/>
            <person name="Blanchette M."/>
            <person name="Clark R.M."/>
            <person name="Quesneville H."/>
            <person name="Nordborg M."/>
            <person name="Gaut B.S."/>
            <person name="Lysak M.A."/>
            <person name="Jenkins J."/>
            <person name="Grimwood J."/>
            <person name="Chapman J."/>
            <person name="Prochnik S."/>
            <person name="Shu S."/>
            <person name="Rokhsar D."/>
            <person name="Schmutz J."/>
            <person name="Weigel D."/>
            <person name="Wright S.I."/>
        </authorList>
    </citation>
    <scope>NUCLEOTIDE SEQUENCE [LARGE SCALE GENOMIC DNA]</scope>
    <source>
        <strain evidence="8">cv. Monte Gargano</strain>
    </source>
</reference>
<feature type="transmembrane region" description="Helical" evidence="4">
    <location>
        <begin position="77"/>
        <end position="99"/>
    </location>
</feature>
<dbReference type="EMBL" id="KB870805">
    <property type="protein sequence ID" value="EOA37521.1"/>
    <property type="molecule type" value="Genomic_DNA"/>
</dbReference>
<feature type="transmembrane region" description="Helical" evidence="4">
    <location>
        <begin position="540"/>
        <end position="558"/>
    </location>
</feature>
<feature type="transmembrane region" description="Helical" evidence="4">
    <location>
        <begin position="111"/>
        <end position="133"/>
    </location>
</feature>
<feature type="domain" description="EF-hand" evidence="6">
    <location>
        <begin position="306"/>
        <end position="341"/>
    </location>
</feature>
<dbReference type="InterPro" id="IPR004713">
    <property type="entry name" value="CaH_exchang"/>
</dbReference>
<dbReference type="GO" id="GO:0006874">
    <property type="term" value="P:intracellular calcium ion homeostasis"/>
    <property type="evidence" value="ECO:0007669"/>
    <property type="project" value="TreeGrafter"/>
</dbReference>
<dbReference type="Pfam" id="PF13499">
    <property type="entry name" value="EF-hand_7"/>
    <property type="match status" value="1"/>
</dbReference>
<proteinExistence type="predicted"/>
<feature type="transmembrane region" description="Helical" evidence="4">
    <location>
        <begin position="153"/>
        <end position="178"/>
    </location>
</feature>
<keyword evidence="2" id="KW-0106">Calcium</keyword>
<feature type="transmembrane region" description="Helical" evidence="4">
    <location>
        <begin position="247"/>
        <end position="268"/>
    </location>
</feature>
<evidence type="ECO:0000313" key="7">
    <source>
        <dbReference type="EMBL" id="EOA37521.1"/>
    </source>
</evidence>
<keyword evidence="4" id="KW-0472">Membrane</keyword>
<dbReference type="InterPro" id="IPR018247">
    <property type="entry name" value="EF_Hand_1_Ca_BS"/>
</dbReference>
<dbReference type="InterPro" id="IPR002048">
    <property type="entry name" value="EF_hand_dom"/>
</dbReference>
<dbReference type="GO" id="GO:0016020">
    <property type="term" value="C:membrane"/>
    <property type="evidence" value="ECO:0007669"/>
    <property type="project" value="InterPro"/>
</dbReference>
<dbReference type="SMART" id="SM00054">
    <property type="entry name" value="EFh"/>
    <property type="match status" value="2"/>
</dbReference>
<keyword evidence="5" id="KW-0732">Signal</keyword>
<keyword evidence="4" id="KW-0812">Transmembrane</keyword>
<feature type="transmembrane region" description="Helical" evidence="4">
    <location>
        <begin position="218"/>
        <end position="235"/>
    </location>
</feature>
<evidence type="ECO:0000259" key="6">
    <source>
        <dbReference type="PROSITE" id="PS50222"/>
    </source>
</evidence>
<organism evidence="7 8">
    <name type="scientific">Capsella rubella</name>
    <dbReference type="NCBI Taxonomy" id="81985"/>
    <lineage>
        <taxon>Eukaryota</taxon>
        <taxon>Viridiplantae</taxon>
        <taxon>Streptophyta</taxon>
        <taxon>Embryophyta</taxon>
        <taxon>Tracheophyta</taxon>
        <taxon>Spermatophyta</taxon>
        <taxon>Magnoliopsida</taxon>
        <taxon>eudicotyledons</taxon>
        <taxon>Gunneridae</taxon>
        <taxon>Pentapetalae</taxon>
        <taxon>rosids</taxon>
        <taxon>malvids</taxon>
        <taxon>Brassicales</taxon>
        <taxon>Brassicaceae</taxon>
        <taxon>Camelineae</taxon>
        <taxon>Capsella</taxon>
    </lineage>
</organism>
<keyword evidence="1" id="KW-0050">Antiport</keyword>
<accession>R0GP35</accession>
<feature type="transmembrane region" description="Helical" evidence="4">
    <location>
        <begin position="490"/>
        <end position="507"/>
    </location>
</feature>
<evidence type="ECO:0000256" key="5">
    <source>
        <dbReference type="SAM" id="SignalP"/>
    </source>
</evidence>
<evidence type="ECO:0000256" key="1">
    <source>
        <dbReference type="ARBA" id="ARBA00022449"/>
    </source>
</evidence>
<dbReference type="PROSITE" id="PS50222">
    <property type="entry name" value="EF_HAND_2"/>
    <property type="match status" value="2"/>
</dbReference>
<feature type="chain" id="PRO_5004342066" description="EF-hand domain-containing protein" evidence="5">
    <location>
        <begin position="19"/>
        <end position="562"/>
    </location>
</feature>
<dbReference type="PANTHER" id="PTHR31503:SF85">
    <property type="entry name" value="CALCIUM-BINDING EF-HAND FAMILY PROTEIN"/>
    <property type="match status" value="1"/>
</dbReference>
<dbReference type="GO" id="GO:0015369">
    <property type="term" value="F:calcium:proton antiporter activity"/>
    <property type="evidence" value="ECO:0007669"/>
    <property type="project" value="TreeGrafter"/>
</dbReference>
<name>R0GP35_9BRAS</name>
<evidence type="ECO:0000256" key="4">
    <source>
        <dbReference type="SAM" id="Phobius"/>
    </source>
</evidence>
<feature type="transmembrane region" description="Helical" evidence="4">
    <location>
        <begin position="514"/>
        <end position="534"/>
    </location>
</feature>
<keyword evidence="8" id="KW-1185">Reference proteome</keyword>
<dbReference type="Gene3D" id="1.10.238.10">
    <property type="entry name" value="EF-hand"/>
    <property type="match status" value="1"/>
</dbReference>
<dbReference type="PANTHER" id="PTHR31503">
    <property type="entry name" value="VACUOLAR CALCIUM ION TRANSPORTER"/>
    <property type="match status" value="1"/>
</dbReference>
<feature type="transmembrane region" description="Helical" evidence="4">
    <location>
        <begin position="408"/>
        <end position="429"/>
    </location>
</feature>
<dbReference type="PROSITE" id="PS00018">
    <property type="entry name" value="EF_HAND_1"/>
    <property type="match status" value="2"/>
</dbReference>
<keyword evidence="4" id="KW-1133">Transmembrane helix</keyword>
<gene>
    <name evidence="7" type="ORF">CARUB_v10011719mg</name>
</gene>
<evidence type="ECO:0000256" key="2">
    <source>
        <dbReference type="ARBA" id="ARBA00022837"/>
    </source>
</evidence>